<dbReference type="EMBL" id="CP009220">
    <property type="protein sequence ID" value="ALC04567.1"/>
    <property type="molecule type" value="Genomic_DNA"/>
</dbReference>
<keyword evidence="2" id="KW-0238">DNA-binding</keyword>
<proteinExistence type="predicted"/>
<dbReference type="RefSeq" id="WP_053543776.1">
    <property type="nucleotide sequence ID" value="NZ_CP009220.1"/>
</dbReference>
<evidence type="ECO:0000256" key="2">
    <source>
        <dbReference type="ARBA" id="ARBA00023125"/>
    </source>
</evidence>
<evidence type="ECO:0000256" key="1">
    <source>
        <dbReference type="ARBA" id="ARBA00023015"/>
    </source>
</evidence>
<dbReference type="OrthoDB" id="4404499at2"/>
<dbReference type="PRINTS" id="PR00598">
    <property type="entry name" value="HTHMARR"/>
</dbReference>
<dbReference type="AlphaFoldDB" id="A0A0M4CMI1"/>
<accession>A0A0M4CMI1</accession>
<dbReference type="Pfam" id="PF12802">
    <property type="entry name" value="MarR_2"/>
    <property type="match status" value="1"/>
</dbReference>
<dbReference type="SMART" id="SM00347">
    <property type="entry name" value="HTH_MARR"/>
    <property type="match status" value="1"/>
</dbReference>
<dbReference type="PROSITE" id="PS01117">
    <property type="entry name" value="HTH_MARR_1"/>
    <property type="match status" value="1"/>
</dbReference>
<dbReference type="InterPro" id="IPR036390">
    <property type="entry name" value="WH_DNA-bd_sf"/>
</dbReference>
<dbReference type="SUPFAM" id="SSF46785">
    <property type="entry name" value="Winged helix' DNA-binding domain"/>
    <property type="match status" value="1"/>
</dbReference>
<feature type="domain" description="HTH marR-type" evidence="4">
    <location>
        <begin position="30"/>
        <end position="163"/>
    </location>
</feature>
<dbReference type="InterPro" id="IPR036388">
    <property type="entry name" value="WH-like_DNA-bd_sf"/>
</dbReference>
<reference evidence="5 6" key="1">
    <citation type="submission" date="2014-08" db="EMBL/GenBank/DDBJ databases">
        <title>Complete genome sequence of Corynebacterium deserti GIMN1.010 (=DSM 45689), isolated from desert sand in western China.</title>
        <authorList>
            <person name="Ruckert C."/>
            <person name="Albersmeier A."/>
            <person name="Kalinowski J."/>
        </authorList>
    </citation>
    <scope>NUCLEOTIDE SEQUENCE [LARGE SCALE GENOMIC DNA]</scope>
    <source>
        <strain evidence="5 6">GIMN1.010</strain>
    </source>
</reference>
<evidence type="ECO:0000256" key="3">
    <source>
        <dbReference type="ARBA" id="ARBA00023163"/>
    </source>
</evidence>
<dbReference type="InterPro" id="IPR023187">
    <property type="entry name" value="Tscrpt_reg_MarR-type_CS"/>
</dbReference>
<dbReference type="KEGG" id="cdx:CDES_00420"/>
<dbReference type="PANTHER" id="PTHR33164">
    <property type="entry name" value="TRANSCRIPTIONAL REGULATOR, MARR FAMILY"/>
    <property type="match status" value="1"/>
</dbReference>
<dbReference type="Proteomes" id="UP000068067">
    <property type="component" value="Chromosome"/>
</dbReference>
<evidence type="ECO:0000313" key="5">
    <source>
        <dbReference type="EMBL" id="ALC04567.1"/>
    </source>
</evidence>
<dbReference type="STRING" id="931089.CDES_00420"/>
<keyword evidence="3" id="KW-0804">Transcription</keyword>
<dbReference type="InterPro" id="IPR039422">
    <property type="entry name" value="MarR/SlyA-like"/>
</dbReference>
<dbReference type="GO" id="GO:0003700">
    <property type="term" value="F:DNA-binding transcription factor activity"/>
    <property type="evidence" value="ECO:0007669"/>
    <property type="project" value="InterPro"/>
</dbReference>
<evidence type="ECO:0000313" key="6">
    <source>
        <dbReference type="Proteomes" id="UP000068067"/>
    </source>
</evidence>
<evidence type="ECO:0000259" key="4">
    <source>
        <dbReference type="PROSITE" id="PS50995"/>
    </source>
</evidence>
<name>A0A0M4CMI1_9CORY</name>
<organism evidence="5 6">
    <name type="scientific">Corynebacterium deserti GIMN1.010</name>
    <dbReference type="NCBI Taxonomy" id="931089"/>
    <lineage>
        <taxon>Bacteria</taxon>
        <taxon>Bacillati</taxon>
        <taxon>Actinomycetota</taxon>
        <taxon>Actinomycetes</taxon>
        <taxon>Mycobacteriales</taxon>
        <taxon>Corynebacteriaceae</taxon>
        <taxon>Corynebacterium</taxon>
    </lineage>
</organism>
<dbReference type="PROSITE" id="PS50995">
    <property type="entry name" value="HTH_MARR_2"/>
    <property type="match status" value="1"/>
</dbReference>
<keyword evidence="1" id="KW-0805">Transcription regulation</keyword>
<dbReference type="GO" id="GO:0006950">
    <property type="term" value="P:response to stress"/>
    <property type="evidence" value="ECO:0007669"/>
    <property type="project" value="TreeGrafter"/>
</dbReference>
<sequence>MTEEHLEYRNFADFASAKVADLVPGSDQTANRLSVALNRVSHLLTYDFDATVHRPEESTWAAYRVLFVIWLAGPLTPVRAAELTGMGKSAISNLLKPLLKQGYVIQEASAEDRRSKLLALTPEGTEYVNKVFPRQNELEARWAESLTSIEKDLLISLLNKLLNSPRAEEVREQRR</sequence>
<dbReference type="PATRIC" id="fig|931089.4.peg.78"/>
<dbReference type="GO" id="GO:0003677">
    <property type="term" value="F:DNA binding"/>
    <property type="evidence" value="ECO:0007669"/>
    <property type="project" value="UniProtKB-KW"/>
</dbReference>
<dbReference type="Gene3D" id="1.10.10.10">
    <property type="entry name" value="Winged helix-like DNA-binding domain superfamily/Winged helix DNA-binding domain"/>
    <property type="match status" value="1"/>
</dbReference>
<dbReference type="PANTHER" id="PTHR33164:SF43">
    <property type="entry name" value="HTH-TYPE TRANSCRIPTIONAL REPRESSOR YETL"/>
    <property type="match status" value="1"/>
</dbReference>
<dbReference type="InterPro" id="IPR000835">
    <property type="entry name" value="HTH_MarR-typ"/>
</dbReference>
<keyword evidence="6" id="KW-1185">Reference proteome</keyword>
<protein>
    <recommendedName>
        <fullName evidence="4">HTH marR-type domain-containing protein</fullName>
    </recommendedName>
</protein>
<gene>
    <name evidence="5" type="ORF">CDES_00420</name>
</gene>